<dbReference type="PANTHER" id="PTHR31286">
    <property type="entry name" value="GLYCINE-RICH CELL WALL STRUCTURAL PROTEIN 1.8-LIKE"/>
    <property type="match status" value="1"/>
</dbReference>
<gene>
    <name evidence="3" type="ORF">Sango_3078000</name>
</gene>
<feature type="domain" description="DUF4283" evidence="2">
    <location>
        <begin position="371"/>
        <end position="448"/>
    </location>
</feature>
<dbReference type="Pfam" id="PF14111">
    <property type="entry name" value="DUF4283"/>
    <property type="match status" value="1"/>
</dbReference>
<dbReference type="InterPro" id="IPR040256">
    <property type="entry name" value="At4g02000-like"/>
</dbReference>
<organism evidence="3 4">
    <name type="scientific">Sesamum angolense</name>
    <dbReference type="NCBI Taxonomy" id="2727404"/>
    <lineage>
        <taxon>Eukaryota</taxon>
        <taxon>Viridiplantae</taxon>
        <taxon>Streptophyta</taxon>
        <taxon>Embryophyta</taxon>
        <taxon>Tracheophyta</taxon>
        <taxon>Spermatophyta</taxon>
        <taxon>Magnoliopsida</taxon>
        <taxon>eudicotyledons</taxon>
        <taxon>Gunneridae</taxon>
        <taxon>Pentapetalae</taxon>
        <taxon>asterids</taxon>
        <taxon>lamiids</taxon>
        <taxon>Lamiales</taxon>
        <taxon>Pedaliaceae</taxon>
        <taxon>Sesamum</taxon>
    </lineage>
</organism>
<proteinExistence type="predicted"/>
<feature type="compositionally biased region" description="Low complexity" evidence="1">
    <location>
        <begin position="41"/>
        <end position="54"/>
    </location>
</feature>
<sequence>MAENSLCALSHTTSKTHTSSSHEHAAMADDGGDGDLEDSGHGAVSASPATSPPADVEPTMAKLQSEFNFMEFVQQASWVIDVRDIKSMAALMELKRQWTVKFGGEATVLNSATPSFNSAAPFPRASCDVEPSSTPEQAAVLNSAAPSFNSEALSPRALCDVESSFMMAPRVSERPLAANTFDASTPACVSIAACLEDETPLASLTAPTPLLATILNAVDGMPAPRPNHEIFAPPLPTRAAQPLVETRVSTPSGLTAPTTQPFLAETMVGRHGSAHPQIASISSSPAAQAVDRVSSPPWLGAPRVQTVGPPTSLLLPPHPPAVIPASTAAQAKFLPEILIGNVPLHLHSAFKVQNGEVLVRPSIDMIRAGSQRWNTTAVGYFLGKKSYFHHLNEFVCSIWPAVRDVTATSNGFFFFQFKTVAAMEEVIEGGPWLYLGQPIVLQKWEPGMVLRKLKHTEVPVCIKLQYLPVELWMTNGLSTVASGIGRPLYPDAITRACTRLDFARECIMLNVSLKLPKHTVIMMPNELGGESACKVDVEYEWLPPKCTGCSSLSHSSKECPLSKPTKPAVSIYVRKTVVHTPAAPELKTREQATAAPVHEVVHPVNVVDTKVRQGVLSLAAPPMFPHVEYNDMNVRA</sequence>
<evidence type="ECO:0000313" key="4">
    <source>
        <dbReference type="Proteomes" id="UP001289374"/>
    </source>
</evidence>
<accession>A0AAE1W0H4</accession>
<name>A0AAE1W0H4_9LAMI</name>
<dbReference type="PANTHER" id="PTHR31286:SF99">
    <property type="entry name" value="DUF4283 DOMAIN-CONTAINING PROTEIN"/>
    <property type="match status" value="1"/>
</dbReference>
<evidence type="ECO:0000259" key="2">
    <source>
        <dbReference type="Pfam" id="PF14111"/>
    </source>
</evidence>
<dbReference type="AlphaFoldDB" id="A0AAE1W0H4"/>
<reference evidence="3" key="2">
    <citation type="journal article" date="2024" name="Plant">
        <title>Genomic evolution and insights into agronomic trait innovations of Sesamum species.</title>
        <authorList>
            <person name="Miao H."/>
            <person name="Wang L."/>
            <person name="Qu L."/>
            <person name="Liu H."/>
            <person name="Sun Y."/>
            <person name="Le M."/>
            <person name="Wang Q."/>
            <person name="Wei S."/>
            <person name="Zheng Y."/>
            <person name="Lin W."/>
            <person name="Duan Y."/>
            <person name="Cao H."/>
            <person name="Xiong S."/>
            <person name="Wang X."/>
            <person name="Wei L."/>
            <person name="Li C."/>
            <person name="Ma Q."/>
            <person name="Ju M."/>
            <person name="Zhao R."/>
            <person name="Li G."/>
            <person name="Mu C."/>
            <person name="Tian Q."/>
            <person name="Mei H."/>
            <person name="Zhang T."/>
            <person name="Gao T."/>
            <person name="Zhang H."/>
        </authorList>
    </citation>
    <scope>NUCLEOTIDE SEQUENCE</scope>
    <source>
        <strain evidence="3">K16</strain>
    </source>
</reference>
<dbReference type="InterPro" id="IPR025558">
    <property type="entry name" value="DUF4283"/>
</dbReference>
<comment type="caution">
    <text evidence="3">The sequence shown here is derived from an EMBL/GenBank/DDBJ whole genome shotgun (WGS) entry which is preliminary data.</text>
</comment>
<reference evidence="3" key="1">
    <citation type="submission" date="2020-06" db="EMBL/GenBank/DDBJ databases">
        <authorList>
            <person name="Li T."/>
            <person name="Hu X."/>
            <person name="Zhang T."/>
            <person name="Song X."/>
            <person name="Zhang H."/>
            <person name="Dai N."/>
            <person name="Sheng W."/>
            <person name="Hou X."/>
            <person name="Wei L."/>
        </authorList>
    </citation>
    <scope>NUCLEOTIDE SEQUENCE</scope>
    <source>
        <strain evidence="3">K16</strain>
        <tissue evidence="3">Leaf</tissue>
    </source>
</reference>
<dbReference type="Proteomes" id="UP001289374">
    <property type="component" value="Unassembled WGS sequence"/>
</dbReference>
<keyword evidence="4" id="KW-1185">Reference proteome</keyword>
<protein>
    <recommendedName>
        <fullName evidence="2">DUF4283 domain-containing protein</fullName>
    </recommendedName>
</protein>
<feature type="region of interest" description="Disordered" evidence="1">
    <location>
        <begin position="1"/>
        <end position="56"/>
    </location>
</feature>
<evidence type="ECO:0000313" key="3">
    <source>
        <dbReference type="EMBL" id="KAK4384266.1"/>
    </source>
</evidence>
<feature type="compositionally biased region" description="Low complexity" evidence="1">
    <location>
        <begin position="10"/>
        <end position="19"/>
    </location>
</feature>
<evidence type="ECO:0000256" key="1">
    <source>
        <dbReference type="SAM" id="MobiDB-lite"/>
    </source>
</evidence>
<dbReference type="EMBL" id="JACGWL010000236">
    <property type="protein sequence ID" value="KAK4384266.1"/>
    <property type="molecule type" value="Genomic_DNA"/>
</dbReference>